<name>A0A1G8DNS5_9PSED</name>
<protein>
    <submittedName>
        <fullName evidence="1">Uncharacterized protein</fullName>
    </submittedName>
</protein>
<dbReference type="OrthoDB" id="6887811at2"/>
<keyword evidence="2" id="KW-1185">Reference proteome</keyword>
<dbReference type="RefSeq" id="WP_074753268.1">
    <property type="nucleotide sequence ID" value="NZ_FNCO01000007.1"/>
</dbReference>
<organism evidence="1 2">
    <name type="scientific">Pseudomonas abietaniphila</name>
    <dbReference type="NCBI Taxonomy" id="89065"/>
    <lineage>
        <taxon>Bacteria</taxon>
        <taxon>Pseudomonadati</taxon>
        <taxon>Pseudomonadota</taxon>
        <taxon>Gammaproteobacteria</taxon>
        <taxon>Pseudomonadales</taxon>
        <taxon>Pseudomonadaceae</taxon>
        <taxon>Pseudomonas</taxon>
    </lineage>
</organism>
<accession>A0A1G8DNS5</accession>
<dbReference type="EMBL" id="FNCO01000007">
    <property type="protein sequence ID" value="SDH59317.1"/>
    <property type="molecule type" value="Genomic_DNA"/>
</dbReference>
<proteinExistence type="predicted"/>
<dbReference type="AlphaFoldDB" id="A0A1G8DNS5"/>
<sequence>MNTFIALEKLEEIDLQDYHEVWLTTSERWPQDPETAQRVCLWRADRELTRDVEIDDVYFQNLPRLWLLVDDLHDKPAVSHVEQALNVRIGELQLEGEFLPDEKDKVPSGDKRTDLRS</sequence>
<gene>
    <name evidence="1" type="ORF">SAMN05216605_10798</name>
</gene>
<evidence type="ECO:0000313" key="2">
    <source>
        <dbReference type="Proteomes" id="UP000182894"/>
    </source>
</evidence>
<dbReference type="Proteomes" id="UP000182894">
    <property type="component" value="Unassembled WGS sequence"/>
</dbReference>
<evidence type="ECO:0000313" key="1">
    <source>
        <dbReference type="EMBL" id="SDH59317.1"/>
    </source>
</evidence>
<reference evidence="2" key="1">
    <citation type="submission" date="2016-10" db="EMBL/GenBank/DDBJ databases">
        <authorList>
            <person name="Varghese N."/>
            <person name="Submissions S."/>
        </authorList>
    </citation>
    <scope>NUCLEOTIDE SEQUENCE [LARGE SCALE GENOMIC DNA]</scope>
    <source>
        <strain evidence="2">ATCC 700689</strain>
    </source>
</reference>